<reference evidence="4" key="2">
    <citation type="submission" date="2015-01" db="EMBL/GenBank/DDBJ databases">
        <title>Evolutionary Origins and Diversification of the Mycorrhizal Mutualists.</title>
        <authorList>
            <consortium name="DOE Joint Genome Institute"/>
            <consortium name="Mycorrhizal Genomics Consortium"/>
            <person name="Kohler A."/>
            <person name="Kuo A."/>
            <person name="Nagy L.G."/>
            <person name="Floudas D."/>
            <person name="Copeland A."/>
            <person name="Barry K.W."/>
            <person name="Cichocki N."/>
            <person name="Veneault-Fourrey C."/>
            <person name="LaButti K."/>
            <person name="Lindquist E.A."/>
            <person name="Lipzen A."/>
            <person name="Lundell T."/>
            <person name="Morin E."/>
            <person name="Murat C."/>
            <person name="Riley R."/>
            <person name="Ohm R."/>
            <person name="Sun H."/>
            <person name="Tunlid A."/>
            <person name="Henrissat B."/>
            <person name="Grigoriev I.V."/>
            <person name="Hibbett D.S."/>
            <person name="Martin F."/>
        </authorList>
    </citation>
    <scope>NUCLEOTIDE SEQUENCE [LARGE SCALE GENOMIC DNA]</scope>
    <source>
        <strain evidence="4">F 1598</strain>
    </source>
</reference>
<dbReference type="OrthoDB" id="5288586at2759"/>
<keyword evidence="1" id="KW-0472">Membrane</keyword>
<evidence type="ECO:0000313" key="4">
    <source>
        <dbReference type="Proteomes" id="UP000054166"/>
    </source>
</evidence>
<reference evidence="3 4" key="1">
    <citation type="submission" date="2014-04" db="EMBL/GenBank/DDBJ databases">
        <authorList>
            <consortium name="DOE Joint Genome Institute"/>
            <person name="Kuo A."/>
            <person name="Tarkka M."/>
            <person name="Buscot F."/>
            <person name="Kohler A."/>
            <person name="Nagy L.G."/>
            <person name="Floudas D."/>
            <person name="Copeland A."/>
            <person name="Barry K.W."/>
            <person name="Cichocki N."/>
            <person name="Veneault-Fourrey C."/>
            <person name="LaButti K."/>
            <person name="Lindquist E.A."/>
            <person name="Lipzen A."/>
            <person name="Lundell T."/>
            <person name="Morin E."/>
            <person name="Murat C."/>
            <person name="Sun H."/>
            <person name="Tunlid A."/>
            <person name="Henrissat B."/>
            <person name="Grigoriev I.V."/>
            <person name="Hibbett D.S."/>
            <person name="Martin F."/>
            <person name="Nordberg H.P."/>
            <person name="Cantor M.N."/>
            <person name="Hua S.X."/>
        </authorList>
    </citation>
    <scope>NUCLEOTIDE SEQUENCE [LARGE SCALE GENOMIC DNA]</scope>
    <source>
        <strain evidence="3 4">F 1598</strain>
    </source>
</reference>
<protein>
    <submittedName>
        <fullName evidence="3">Uncharacterized protein</fullName>
    </submittedName>
</protein>
<dbReference type="InterPro" id="IPR010699">
    <property type="entry name" value="DUF1275"/>
</dbReference>
<keyword evidence="2" id="KW-0732">Signal</keyword>
<dbReference type="STRING" id="765440.A0A0C3G4W7"/>
<dbReference type="InParanoid" id="A0A0C3G4W7"/>
<evidence type="ECO:0000256" key="2">
    <source>
        <dbReference type="SAM" id="SignalP"/>
    </source>
</evidence>
<keyword evidence="1" id="KW-0812">Transmembrane</keyword>
<evidence type="ECO:0000256" key="1">
    <source>
        <dbReference type="SAM" id="Phobius"/>
    </source>
</evidence>
<dbReference type="HOGENOM" id="CLU_111683_0_0_1"/>
<dbReference type="Pfam" id="PF06912">
    <property type="entry name" value="DUF1275"/>
    <property type="match status" value="1"/>
</dbReference>
<keyword evidence="4" id="KW-1185">Reference proteome</keyword>
<evidence type="ECO:0000313" key="3">
    <source>
        <dbReference type="EMBL" id="KIM86879.1"/>
    </source>
</evidence>
<sequence>MGPKTRAWLMLGTFIQALFTMSAALTIWQSGAASVADNRGDPLWTNVLSFTCVAFLSLSLGLQGIMGKRINTQFTTTIVLTTTWCELMTDPNFFKRRYAPSRDHKIMAIATLFFGGFCGRCMIDKIGSAGTLGVGTGLRFLIALSWYLVPGKETKA</sequence>
<name>A0A0C3G4W7_PILCF</name>
<dbReference type="EMBL" id="KN832980">
    <property type="protein sequence ID" value="KIM86879.1"/>
    <property type="molecule type" value="Genomic_DNA"/>
</dbReference>
<keyword evidence="1" id="KW-1133">Transmembrane helix</keyword>
<feature type="transmembrane region" description="Helical" evidence="1">
    <location>
        <begin position="106"/>
        <end position="123"/>
    </location>
</feature>
<feature type="signal peptide" evidence="2">
    <location>
        <begin position="1"/>
        <end position="24"/>
    </location>
</feature>
<dbReference type="PANTHER" id="PTHR37488:SF2">
    <property type="entry name" value="DUF1275 DOMAIN-CONTAINING PROTEIN"/>
    <property type="match status" value="1"/>
</dbReference>
<proteinExistence type="predicted"/>
<accession>A0A0C3G4W7</accession>
<dbReference type="PANTHER" id="PTHR37488">
    <property type="entry name" value="DUF1275 DOMAIN-CONTAINING PROTEIN"/>
    <property type="match status" value="1"/>
</dbReference>
<feature type="transmembrane region" description="Helical" evidence="1">
    <location>
        <begin position="129"/>
        <end position="149"/>
    </location>
</feature>
<feature type="transmembrane region" description="Helical" evidence="1">
    <location>
        <begin position="42"/>
        <end position="62"/>
    </location>
</feature>
<dbReference type="Proteomes" id="UP000054166">
    <property type="component" value="Unassembled WGS sequence"/>
</dbReference>
<dbReference type="AlphaFoldDB" id="A0A0C3G4W7"/>
<gene>
    <name evidence="3" type="ORF">PILCRDRAFT_815313</name>
</gene>
<feature type="chain" id="PRO_5002177488" evidence="2">
    <location>
        <begin position="25"/>
        <end position="156"/>
    </location>
</feature>
<organism evidence="3 4">
    <name type="scientific">Piloderma croceum (strain F 1598)</name>
    <dbReference type="NCBI Taxonomy" id="765440"/>
    <lineage>
        <taxon>Eukaryota</taxon>
        <taxon>Fungi</taxon>
        <taxon>Dikarya</taxon>
        <taxon>Basidiomycota</taxon>
        <taxon>Agaricomycotina</taxon>
        <taxon>Agaricomycetes</taxon>
        <taxon>Agaricomycetidae</taxon>
        <taxon>Atheliales</taxon>
        <taxon>Atheliaceae</taxon>
        <taxon>Piloderma</taxon>
    </lineage>
</organism>